<dbReference type="Proteomes" id="UP000683360">
    <property type="component" value="Unassembled WGS sequence"/>
</dbReference>
<dbReference type="InterPro" id="IPR043502">
    <property type="entry name" value="DNA/RNA_pol_sf"/>
</dbReference>
<dbReference type="Gene3D" id="3.40.50.12690">
    <property type="match status" value="1"/>
</dbReference>
<dbReference type="InterPro" id="IPR043128">
    <property type="entry name" value="Rev_trsase/Diguanyl_cyclase"/>
</dbReference>
<evidence type="ECO:0008006" key="4">
    <source>
        <dbReference type="Google" id="ProtNLM"/>
    </source>
</evidence>
<dbReference type="AlphaFoldDB" id="A0A8S3RLP1"/>
<feature type="compositionally biased region" description="Low complexity" evidence="1">
    <location>
        <begin position="153"/>
        <end position="177"/>
    </location>
</feature>
<reference evidence="2" key="1">
    <citation type="submission" date="2021-03" db="EMBL/GenBank/DDBJ databases">
        <authorList>
            <person name="Bekaert M."/>
        </authorList>
    </citation>
    <scope>NUCLEOTIDE SEQUENCE</scope>
</reference>
<dbReference type="InterPro" id="IPR052055">
    <property type="entry name" value="Hepadnavirus_pol/RT"/>
</dbReference>
<dbReference type="OrthoDB" id="3254233at2759"/>
<feature type="region of interest" description="Disordered" evidence="1">
    <location>
        <begin position="90"/>
        <end position="215"/>
    </location>
</feature>
<keyword evidence="3" id="KW-1185">Reference proteome</keyword>
<dbReference type="EMBL" id="CAJPWZ010001072">
    <property type="protein sequence ID" value="CAG2207285.1"/>
    <property type="molecule type" value="Genomic_DNA"/>
</dbReference>
<sequence>MRVLIRIPQGFVHGATGGNDSMSKADFEDLKDRLSIYMDSEESDTDEETKELVRKLKEVKQKEKVMKNKKRKVELRQEIEKRMKELEELEELELKGASKPKKEKSGKKVEQSKKGKDKDSKGDELSNLNIKHLRKDTKTKKIVDKHMKQMLATESNSESDSSISSSSSSDSSTGSGSEPNFLSSSDSDSETTHKKKNKHKKKKVRSGIKDRPHDKVKIKMNWPQSELKYEFTNRKAVEFRQLTMSQFCAGELEIIRHCKISKKEREGRLSLLNKICYYASEFEWSVLLNFYAAWVKLIEKGENVWSDDTSLLEVRMLIGKKVLNKTASKYSDKSSEKNFDRKVWYCPLYQRNKCNISKDGHNLDIAGKNLQYFVDIQREIKLSGLPNYQGCRIPVFSKLKIEFFRSMLVDYNDHILCDLLEFGFPIGYTAVPKSTPGERRVILDLSFPSENCINAGIDKDIYLGESVNLTYPSVDDFVNLIKLKGRNCGIFKRDLKRAYRQIPIDPGDINFVGFHWKNHIFVDRVLSMGLRSSAHICQRVTSSVVYMMKQSGYLLLNYLDDFAGAEKSEDANVVFDLLGRLLDSCGLEESVEKASSPSTVMTFLGVKFDTSELTISVTTERVEEILLLVKTWLNLLVATVKQLQSLLGKLHFVSNCVRPGRLFVSRLLTWLRSLPDDKCDHIIPLYIRKDLFWWYHFLKSYNGVSMMALEDWSQPDEILETDATLSGCGGWFLEKREFFHVQFPSFLMDLNLHINQFELIALMICVKVWSVHFVNRKILVRCDNQSTVMVLNSGCTRDAYMQCCLREILFYAAKYNFEIKAVHFPGVENRTADILSRWHSDSRFEDLFYELPVVRIEPGTFLIVSDSIAKYVKLENADVYAFRGASIGEITYQLNKNKGSIYEGYKCLVIHCGTNDIHILSIDQFKSAYCNLISTAKLFPSMVIALSGILPRPVDFEETGRR</sequence>
<dbReference type="SUPFAM" id="SSF52266">
    <property type="entry name" value="SGNH hydrolase"/>
    <property type="match status" value="1"/>
</dbReference>
<feature type="compositionally biased region" description="Basic residues" evidence="1">
    <location>
        <begin position="193"/>
        <end position="206"/>
    </location>
</feature>
<accession>A0A8S3RLP1</accession>
<evidence type="ECO:0000313" key="3">
    <source>
        <dbReference type="Proteomes" id="UP000683360"/>
    </source>
</evidence>
<name>A0A8S3RLP1_MYTED</name>
<dbReference type="PANTHER" id="PTHR33050">
    <property type="entry name" value="REVERSE TRANSCRIPTASE DOMAIN-CONTAINING PROTEIN"/>
    <property type="match status" value="1"/>
</dbReference>
<evidence type="ECO:0000256" key="1">
    <source>
        <dbReference type="SAM" id="MobiDB-lite"/>
    </source>
</evidence>
<organism evidence="2 3">
    <name type="scientific">Mytilus edulis</name>
    <name type="common">Blue mussel</name>
    <dbReference type="NCBI Taxonomy" id="6550"/>
    <lineage>
        <taxon>Eukaryota</taxon>
        <taxon>Metazoa</taxon>
        <taxon>Spiralia</taxon>
        <taxon>Lophotrochozoa</taxon>
        <taxon>Mollusca</taxon>
        <taxon>Bivalvia</taxon>
        <taxon>Autobranchia</taxon>
        <taxon>Pteriomorphia</taxon>
        <taxon>Mytilida</taxon>
        <taxon>Mytiloidea</taxon>
        <taxon>Mytilidae</taxon>
        <taxon>Mytilinae</taxon>
        <taxon>Mytilus</taxon>
    </lineage>
</organism>
<dbReference type="CDD" id="cd09275">
    <property type="entry name" value="RNase_HI_RT_DIRS1"/>
    <property type="match status" value="1"/>
</dbReference>
<evidence type="ECO:0000313" key="2">
    <source>
        <dbReference type="EMBL" id="CAG2207285.1"/>
    </source>
</evidence>
<dbReference type="PANTHER" id="PTHR33050:SF7">
    <property type="entry name" value="RIBONUCLEASE H"/>
    <property type="match status" value="1"/>
</dbReference>
<gene>
    <name evidence="2" type="ORF">MEDL_21534</name>
</gene>
<protein>
    <recommendedName>
        <fullName evidence="4">Reverse transcriptase domain-containing protein</fullName>
    </recommendedName>
</protein>
<dbReference type="SUPFAM" id="SSF56672">
    <property type="entry name" value="DNA/RNA polymerases"/>
    <property type="match status" value="1"/>
</dbReference>
<feature type="compositionally biased region" description="Basic and acidic residues" evidence="1">
    <location>
        <begin position="106"/>
        <end position="124"/>
    </location>
</feature>
<proteinExistence type="predicted"/>
<dbReference type="Gene3D" id="3.30.70.270">
    <property type="match status" value="1"/>
</dbReference>
<comment type="caution">
    <text evidence="2">The sequence shown here is derived from an EMBL/GenBank/DDBJ whole genome shotgun (WGS) entry which is preliminary data.</text>
</comment>